<dbReference type="AlphaFoldDB" id="C0PM75"/>
<reference evidence="2" key="1">
    <citation type="journal article" date="2009" name="PLoS Genet.">
        <title>Sequencing, mapping, and analysis of 27,455 maize full-length cDNAs.</title>
        <authorList>
            <person name="Soderlund C."/>
            <person name="Descour A."/>
            <person name="Kudrna D."/>
            <person name="Bomhoff M."/>
            <person name="Boyd L."/>
            <person name="Currie J."/>
            <person name="Angelova A."/>
            <person name="Collura K."/>
            <person name="Wissotski M."/>
            <person name="Ashley E."/>
            <person name="Morrow D."/>
            <person name="Fernandes J."/>
            <person name="Walbot V."/>
            <person name="Yu Y."/>
        </authorList>
    </citation>
    <scope>NUCLEOTIDE SEQUENCE</scope>
    <source>
        <strain evidence="2">B73</strain>
    </source>
</reference>
<organism evidence="2">
    <name type="scientific">Zea mays</name>
    <name type="common">Maize</name>
    <dbReference type="NCBI Taxonomy" id="4577"/>
    <lineage>
        <taxon>Eukaryota</taxon>
        <taxon>Viridiplantae</taxon>
        <taxon>Streptophyta</taxon>
        <taxon>Embryophyta</taxon>
        <taxon>Tracheophyta</taxon>
        <taxon>Spermatophyta</taxon>
        <taxon>Magnoliopsida</taxon>
        <taxon>Liliopsida</taxon>
        <taxon>Poales</taxon>
        <taxon>Poaceae</taxon>
        <taxon>PACMAD clade</taxon>
        <taxon>Panicoideae</taxon>
        <taxon>Andropogonodae</taxon>
        <taxon>Andropogoneae</taxon>
        <taxon>Tripsacinae</taxon>
        <taxon>Zea</taxon>
    </lineage>
</organism>
<evidence type="ECO:0000313" key="2">
    <source>
        <dbReference type="EMBL" id="ACN36291.1"/>
    </source>
</evidence>
<feature type="region of interest" description="Disordered" evidence="1">
    <location>
        <begin position="126"/>
        <end position="157"/>
    </location>
</feature>
<sequence length="157" mass="16591">MAPSPRATTDGTSGGRAGRTPCRRTVGARPRSSAIDGGARPCIERTPCMEMAAQDLTSNPTDLCLCPSVCPFRSQFTLFSRRRRGDPSSVVPCTAAPPSRSRYRAPNVSFCCRDGTAFVHGPCTIDRSVGTRDGQTGRPARLGPGPVKPGQKPGRAC</sequence>
<dbReference type="RefSeq" id="NP_001170223.1">
    <property type="nucleotide sequence ID" value="NM_001176752.2"/>
</dbReference>
<protein>
    <submittedName>
        <fullName evidence="2">Uncharacterized protein</fullName>
    </submittedName>
</protein>
<dbReference type="HOGENOM" id="CLU_1680489_0_0_1"/>
<accession>C0PM75</accession>
<feature type="compositionally biased region" description="Polar residues" evidence="1">
    <location>
        <begin position="1"/>
        <end position="11"/>
    </location>
</feature>
<feature type="compositionally biased region" description="Low complexity" evidence="1">
    <location>
        <begin position="143"/>
        <end position="157"/>
    </location>
</feature>
<feature type="region of interest" description="Disordered" evidence="1">
    <location>
        <begin position="1"/>
        <end position="34"/>
    </location>
</feature>
<dbReference type="GeneID" id="100384175"/>
<dbReference type="EMBL" id="BT069394">
    <property type="protein sequence ID" value="ACN36291.1"/>
    <property type="molecule type" value="mRNA"/>
</dbReference>
<dbReference type="KEGG" id="zma:100384175"/>
<name>C0PM75_MAIZE</name>
<evidence type="ECO:0000256" key="1">
    <source>
        <dbReference type="SAM" id="MobiDB-lite"/>
    </source>
</evidence>
<proteinExistence type="evidence at transcript level"/>